<dbReference type="AlphaFoldDB" id="A0A0E0LUB9"/>
<dbReference type="EnsemblPlants" id="OPUNC08G11520.1">
    <property type="protein sequence ID" value="OPUNC08G11520.1"/>
    <property type="gene ID" value="OPUNC08G11520"/>
</dbReference>
<keyword evidence="1" id="KW-0812">Transmembrane</keyword>
<dbReference type="HOGENOM" id="CLU_2531393_0_0_1"/>
<keyword evidence="1" id="KW-1133">Transmembrane helix</keyword>
<dbReference type="Gramene" id="OPUNC08G11520.1">
    <property type="protein sequence ID" value="OPUNC08G11520.1"/>
    <property type="gene ID" value="OPUNC08G11520"/>
</dbReference>
<reference evidence="2" key="2">
    <citation type="submission" date="2018-05" db="EMBL/GenBank/DDBJ databases">
        <title>OpunRS2 (Oryza punctata Reference Sequence Version 2).</title>
        <authorList>
            <person name="Zhang J."/>
            <person name="Kudrna D."/>
            <person name="Lee S."/>
            <person name="Talag J."/>
            <person name="Welchert J."/>
            <person name="Wing R.A."/>
        </authorList>
    </citation>
    <scope>NUCLEOTIDE SEQUENCE [LARGE SCALE GENOMIC DNA]</scope>
</reference>
<evidence type="ECO:0000313" key="3">
    <source>
        <dbReference type="Proteomes" id="UP000026962"/>
    </source>
</evidence>
<keyword evidence="1" id="KW-0472">Membrane</keyword>
<evidence type="ECO:0000256" key="1">
    <source>
        <dbReference type="SAM" id="Phobius"/>
    </source>
</evidence>
<name>A0A0E0LUB9_ORYPU</name>
<keyword evidence="3" id="KW-1185">Reference proteome</keyword>
<sequence>MVTRHRALVRKRASEYKYRRNLPRVLSHPSTPFFTARSQSPKPRSSICAQGRTFSLRVSPICSLLFDILIGATQVVFLKLMAVL</sequence>
<protein>
    <submittedName>
        <fullName evidence="2">Uncharacterized protein</fullName>
    </submittedName>
</protein>
<evidence type="ECO:0000313" key="2">
    <source>
        <dbReference type="EnsemblPlants" id="OPUNC08G11520.1"/>
    </source>
</evidence>
<accession>A0A0E0LUB9</accession>
<proteinExistence type="predicted"/>
<reference evidence="2" key="1">
    <citation type="submission" date="2015-04" db="UniProtKB">
        <authorList>
            <consortium name="EnsemblPlants"/>
        </authorList>
    </citation>
    <scope>IDENTIFICATION</scope>
</reference>
<feature type="transmembrane region" description="Helical" evidence="1">
    <location>
        <begin position="61"/>
        <end position="82"/>
    </location>
</feature>
<organism evidence="2">
    <name type="scientific">Oryza punctata</name>
    <name type="common">Red rice</name>
    <dbReference type="NCBI Taxonomy" id="4537"/>
    <lineage>
        <taxon>Eukaryota</taxon>
        <taxon>Viridiplantae</taxon>
        <taxon>Streptophyta</taxon>
        <taxon>Embryophyta</taxon>
        <taxon>Tracheophyta</taxon>
        <taxon>Spermatophyta</taxon>
        <taxon>Magnoliopsida</taxon>
        <taxon>Liliopsida</taxon>
        <taxon>Poales</taxon>
        <taxon>Poaceae</taxon>
        <taxon>BOP clade</taxon>
        <taxon>Oryzoideae</taxon>
        <taxon>Oryzeae</taxon>
        <taxon>Oryzinae</taxon>
        <taxon>Oryza</taxon>
    </lineage>
</organism>
<dbReference type="Proteomes" id="UP000026962">
    <property type="component" value="Chromosome 8"/>
</dbReference>